<dbReference type="Proteomes" id="UP000324222">
    <property type="component" value="Unassembled WGS sequence"/>
</dbReference>
<dbReference type="EMBL" id="VSRR010108742">
    <property type="protein sequence ID" value="MPC97133.1"/>
    <property type="molecule type" value="Genomic_DNA"/>
</dbReference>
<feature type="chain" id="PRO_5022850732" evidence="1">
    <location>
        <begin position="16"/>
        <end position="57"/>
    </location>
</feature>
<dbReference type="AlphaFoldDB" id="A0A5B7JRQ0"/>
<evidence type="ECO:0000313" key="3">
    <source>
        <dbReference type="Proteomes" id="UP000324222"/>
    </source>
</evidence>
<accession>A0A5B7JRQ0</accession>
<feature type="signal peptide" evidence="1">
    <location>
        <begin position="1"/>
        <end position="15"/>
    </location>
</feature>
<evidence type="ECO:0000256" key="1">
    <source>
        <dbReference type="SAM" id="SignalP"/>
    </source>
</evidence>
<keyword evidence="3" id="KW-1185">Reference proteome</keyword>
<organism evidence="2 3">
    <name type="scientific">Portunus trituberculatus</name>
    <name type="common">Swimming crab</name>
    <name type="synonym">Neptunus trituberculatus</name>
    <dbReference type="NCBI Taxonomy" id="210409"/>
    <lineage>
        <taxon>Eukaryota</taxon>
        <taxon>Metazoa</taxon>
        <taxon>Ecdysozoa</taxon>
        <taxon>Arthropoda</taxon>
        <taxon>Crustacea</taxon>
        <taxon>Multicrustacea</taxon>
        <taxon>Malacostraca</taxon>
        <taxon>Eumalacostraca</taxon>
        <taxon>Eucarida</taxon>
        <taxon>Decapoda</taxon>
        <taxon>Pleocyemata</taxon>
        <taxon>Brachyura</taxon>
        <taxon>Eubrachyura</taxon>
        <taxon>Portunoidea</taxon>
        <taxon>Portunidae</taxon>
        <taxon>Portuninae</taxon>
        <taxon>Portunus</taxon>
    </lineage>
</organism>
<sequence>MRVLVVCWTWSCVVCTSPITLSFPLSMCWLPSSPMTTNFTNRGSALGPHASYRQSWW</sequence>
<gene>
    <name evidence="2" type="ORF">E2C01_092427</name>
</gene>
<keyword evidence="1" id="KW-0732">Signal</keyword>
<proteinExistence type="predicted"/>
<reference evidence="2 3" key="1">
    <citation type="submission" date="2019-05" db="EMBL/GenBank/DDBJ databases">
        <title>Another draft genome of Portunus trituberculatus and its Hox gene families provides insights of decapod evolution.</title>
        <authorList>
            <person name="Jeong J.-H."/>
            <person name="Song I."/>
            <person name="Kim S."/>
            <person name="Choi T."/>
            <person name="Kim D."/>
            <person name="Ryu S."/>
            <person name="Kim W."/>
        </authorList>
    </citation>
    <scope>NUCLEOTIDE SEQUENCE [LARGE SCALE GENOMIC DNA]</scope>
    <source>
        <tissue evidence="2">Muscle</tissue>
    </source>
</reference>
<protein>
    <submittedName>
        <fullName evidence="2">Uncharacterized protein</fullName>
    </submittedName>
</protein>
<evidence type="ECO:0000313" key="2">
    <source>
        <dbReference type="EMBL" id="MPC97133.1"/>
    </source>
</evidence>
<comment type="caution">
    <text evidence="2">The sequence shown here is derived from an EMBL/GenBank/DDBJ whole genome shotgun (WGS) entry which is preliminary data.</text>
</comment>
<name>A0A5B7JRQ0_PORTR</name>